<accession>A0A8S9UYX3</accession>
<protein>
    <submittedName>
        <fullName evidence="2">Uncharacterized protein</fullName>
    </submittedName>
</protein>
<sequence length="53" mass="5902">MSDNDLDDLFKRSSSSSDDDRDKAFEPARVSSDTLQGILDEIGKSLNLSYAEF</sequence>
<dbReference type="AlphaFoldDB" id="A0A8S9UYX3"/>
<organism evidence="2 3">
    <name type="scientific">Phytophthora infestans</name>
    <name type="common">Potato late blight agent</name>
    <name type="synonym">Botrytis infestans</name>
    <dbReference type="NCBI Taxonomy" id="4787"/>
    <lineage>
        <taxon>Eukaryota</taxon>
        <taxon>Sar</taxon>
        <taxon>Stramenopiles</taxon>
        <taxon>Oomycota</taxon>
        <taxon>Peronosporomycetes</taxon>
        <taxon>Peronosporales</taxon>
        <taxon>Peronosporaceae</taxon>
        <taxon>Phytophthora</taxon>
    </lineage>
</organism>
<evidence type="ECO:0000256" key="1">
    <source>
        <dbReference type="SAM" id="MobiDB-lite"/>
    </source>
</evidence>
<dbReference type="EMBL" id="JAACNO010000863">
    <property type="protein sequence ID" value="KAF4144354.1"/>
    <property type="molecule type" value="Genomic_DNA"/>
</dbReference>
<name>A0A8S9UYX3_PHYIN</name>
<evidence type="ECO:0000313" key="2">
    <source>
        <dbReference type="EMBL" id="KAF4144354.1"/>
    </source>
</evidence>
<feature type="region of interest" description="Disordered" evidence="1">
    <location>
        <begin position="1"/>
        <end position="28"/>
    </location>
</feature>
<dbReference type="Proteomes" id="UP000704712">
    <property type="component" value="Unassembled WGS sequence"/>
</dbReference>
<gene>
    <name evidence="2" type="ORF">GN958_ATG06448</name>
</gene>
<proteinExistence type="predicted"/>
<reference evidence="2" key="1">
    <citation type="submission" date="2020-03" db="EMBL/GenBank/DDBJ databases">
        <title>Hybrid Assembly of Korean Phytophthora infestans isolates.</title>
        <authorList>
            <person name="Prokchorchik M."/>
            <person name="Lee Y."/>
            <person name="Seo J."/>
            <person name="Cho J.-H."/>
            <person name="Park Y.-E."/>
            <person name="Jang D.-C."/>
            <person name="Im J.-S."/>
            <person name="Choi J.-G."/>
            <person name="Park H.-J."/>
            <person name="Lee G.-B."/>
            <person name="Lee Y.-G."/>
            <person name="Hong S.-Y."/>
            <person name="Cho K."/>
            <person name="Sohn K.H."/>
        </authorList>
    </citation>
    <scope>NUCLEOTIDE SEQUENCE</scope>
    <source>
        <strain evidence="2">KR_2_A2</strain>
    </source>
</reference>
<comment type="caution">
    <text evidence="2">The sequence shown here is derived from an EMBL/GenBank/DDBJ whole genome shotgun (WGS) entry which is preliminary data.</text>
</comment>
<evidence type="ECO:0000313" key="3">
    <source>
        <dbReference type="Proteomes" id="UP000704712"/>
    </source>
</evidence>